<dbReference type="SUPFAM" id="SSF53850">
    <property type="entry name" value="Periplasmic binding protein-like II"/>
    <property type="match status" value="1"/>
</dbReference>
<dbReference type="GO" id="GO:0003700">
    <property type="term" value="F:DNA-binding transcription factor activity"/>
    <property type="evidence" value="ECO:0007669"/>
    <property type="project" value="InterPro"/>
</dbReference>
<dbReference type="InterPro" id="IPR000847">
    <property type="entry name" value="LysR_HTH_N"/>
</dbReference>
<gene>
    <name evidence="6" type="ORF">C8E02_2205</name>
</gene>
<dbReference type="EMBL" id="RBID01000015">
    <property type="protein sequence ID" value="RKQ57901.1"/>
    <property type="molecule type" value="Genomic_DNA"/>
</dbReference>
<dbReference type="CDD" id="cd08417">
    <property type="entry name" value="PBP2_Nitroaromatics_like"/>
    <property type="match status" value="1"/>
</dbReference>
<dbReference type="Gene3D" id="3.40.190.10">
    <property type="entry name" value="Periplasmic binding protein-like II"/>
    <property type="match status" value="2"/>
</dbReference>
<dbReference type="PANTHER" id="PTHR30118">
    <property type="entry name" value="HTH-TYPE TRANSCRIPTIONAL REGULATOR LEUO-RELATED"/>
    <property type="match status" value="1"/>
</dbReference>
<dbReference type="AlphaFoldDB" id="A0A495BAA3"/>
<proteinExistence type="inferred from homology"/>
<evidence type="ECO:0000313" key="7">
    <source>
        <dbReference type="Proteomes" id="UP000279384"/>
    </source>
</evidence>
<sequence>MARMSDFDHLQLDGRLLQLLLAVIEEQSVTGAARRLGVTQSAVSHLLDKLRQITGDPLFVKSGRGIVATARAEALALQARVLLDEMRRFAAGEAFAPATLNTTFIIAANDFQRDLLLPPLWQRLRQQAPGVRLRVIPSDVPSSEMLRDEHCQLAISPRPPEAGDILQKRLFEDDYRVFYDPAQRAAPARLDDYLAAEHVTVLYAPRRMLDVDLQLEARGIARRFAVTVPSFAGIPAFLRGSGLLATLPGLLGRGLMRDFASCPLPAKVGRMPMYMIWHLKYRHDPAHSWLRRELEQVAAEVLATA</sequence>
<keyword evidence="3 6" id="KW-0238">DNA-binding</keyword>
<protein>
    <submittedName>
        <fullName evidence="6">DNA-binding transcriptional LysR family regulator</fullName>
    </submittedName>
</protein>
<feature type="domain" description="HTH lysR-type" evidence="5">
    <location>
        <begin position="12"/>
        <end position="69"/>
    </location>
</feature>
<evidence type="ECO:0000256" key="3">
    <source>
        <dbReference type="ARBA" id="ARBA00023125"/>
    </source>
</evidence>
<evidence type="ECO:0000256" key="4">
    <source>
        <dbReference type="ARBA" id="ARBA00023163"/>
    </source>
</evidence>
<dbReference type="InterPro" id="IPR005119">
    <property type="entry name" value="LysR_subst-bd"/>
</dbReference>
<reference evidence="6 7" key="1">
    <citation type="submission" date="2018-10" db="EMBL/GenBank/DDBJ databases">
        <title>Genomic Encyclopedia of Type Strains, Phase IV (KMG-IV): sequencing the most valuable type-strain genomes for metagenomic binning, comparative biology and taxonomic classification.</title>
        <authorList>
            <person name="Goeker M."/>
        </authorList>
    </citation>
    <scope>NUCLEOTIDE SEQUENCE [LARGE SCALE GENOMIC DNA]</scope>
    <source>
        <strain evidence="6 7">DSM 3303</strain>
    </source>
</reference>
<evidence type="ECO:0000259" key="5">
    <source>
        <dbReference type="PROSITE" id="PS50931"/>
    </source>
</evidence>
<dbReference type="PRINTS" id="PR00039">
    <property type="entry name" value="HTHLYSR"/>
</dbReference>
<evidence type="ECO:0000256" key="2">
    <source>
        <dbReference type="ARBA" id="ARBA00023015"/>
    </source>
</evidence>
<dbReference type="PROSITE" id="PS50931">
    <property type="entry name" value="HTH_LYSR"/>
    <property type="match status" value="1"/>
</dbReference>
<comment type="caution">
    <text evidence="6">The sequence shown here is derived from an EMBL/GenBank/DDBJ whole genome shotgun (WGS) entry which is preliminary data.</text>
</comment>
<dbReference type="InterPro" id="IPR036390">
    <property type="entry name" value="WH_DNA-bd_sf"/>
</dbReference>
<evidence type="ECO:0000313" key="6">
    <source>
        <dbReference type="EMBL" id="RKQ57901.1"/>
    </source>
</evidence>
<evidence type="ECO:0000256" key="1">
    <source>
        <dbReference type="ARBA" id="ARBA00009437"/>
    </source>
</evidence>
<accession>A0A495BAA3</accession>
<keyword evidence="4" id="KW-0804">Transcription</keyword>
<dbReference type="RefSeq" id="WP_211329221.1">
    <property type="nucleotide sequence ID" value="NZ_RBID01000015.1"/>
</dbReference>
<dbReference type="SUPFAM" id="SSF46785">
    <property type="entry name" value="Winged helix' DNA-binding domain"/>
    <property type="match status" value="1"/>
</dbReference>
<name>A0A495BAA3_VOGIN</name>
<keyword evidence="2" id="KW-0805">Transcription regulation</keyword>
<dbReference type="GO" id="GO:0003677">
    <property type="term" value="F:DNA binding"/>
    <property type="evidence" value="ECO:0007669"/>
    <property type="project" value="UniProtKB-KW"/>
</dbReference>
<dbReference type="InterPro" id="IPR037402">
    <property type="entry name" value="YidZ_PBP2"/>
</dbReference>
<comment type="similarity">
    <text evidence="1">Belongs to the LysR transcriptional regulatory family.</text>
</comment>
<dbReference type="InterPro" id="IPR036388">
    <property type="entry name" value="WH-like_DNA-bd_sf"/>
</dbReference>
<organism evidence="6 7">
    <name type="scientific">Vogesella indigofera</name>
    <name type="common">Pseudomonas indigofera</name>
    <dbReference type="NCBI Taxonomy" id="45465"/>
    <lineage>
        <taxon>Bacteria</taxon>
        <taxon>Pseudomonadati</taxon>
        <taxon>Pseudomonadota</taxon>
        <taxon>Betaproteobacteria</taxon>
        <taxon>Neisseriales</taxon>
        <taxon>Chromobacteriaceae</taxon>
        <taxon>Vogesella</taxon>
    </lineage>
</organism>
<dbReference type="Pfam" id="PF03466">
    <property type="entry name" value="LysR_substrate"/>
    <property type="match status" value="1"/>
</dbReference>
<dbReference type="Pfam" id="PF00126">
    <property type="entry name" value="HTH_1"/>
    <property type="match status" value="1"/>
</dbReference>
<dbReference type="Proteomes" id="UP000279384">
    <property type="component" value="Unassembled WGS sequence"/>
</dbReference>
<dbReference type="PANTHER" id="PTHR30118:SF6">
    <property type="entry name" value="HTH-TYPE TRANSCRIPTIONAL REGULATOR LEUO"/>
    <property type="match status" value="1"/>
</dbReference>
<dbReference type="Gene3D" id="1.10.10.10">
    <property type="entry name" value="Winged helix-like DNA-binding domain superfamily/Winged helix DNA-binding domain"/>
    <property type="match status" value="1"/>
</dbReference>
<dbReference type="InterPro" id="IPR050389">
    <property type="entry name" value="LysR-type_TF"/>
</dbReference>